<dbReference type="EMBL" id="VNHO01000057">
    <property type="protein sequence ID" value="TYP46775.1"/>
    <property type="molecule type" value="Genomic_DNA"/>
</dbReference>
<sequence>MADQWFEKWQKQRHKEIEKFIDGWNWHTIFITWKSRMRDYPVSLNPLFTEIWVHDPEYPTGRKNALSWWIANEINELHINFQRHLDRFPGTIGPINPCNCRQGELMTLNYLWKYKENEEKIAAILISASLFTRLYSSRKQYPQDYWPPYYCVEELFKWAYKTWNDEEGFSAWQHYHTEVLPYKNNDYVFKLHDINALVHYLADEHALVFLNYKPVSIEFKEKRYPYIQKIK</sequence>
<dbReference type="AlphaFoldDB" id="A0A5S5ABG4"/>
<accession>A0A5S5ABG4</accession>
<proteinExistence type="predicted"/>
<dbReference type="Proteomes" id="UP000322294">
    <property type="component" value="Unassembled WGS sequence"/>
</dbReference>
<dbReference type="OrthoDB" id="9776847at2"/>
<evidence type="ECO:0000313" key="2">
    <source>
        <dbReference type="Proteomes" id="UP000322294"/>
    </source>
</evidence>
<gene>
    <name evidence="1" type="ORF">LZ11_02490</name>
</gene>
<dbReference type="RefSeq" id="WP_148868115.1">
    <property type="nucleotide sequence ID" value="NZ_VNHO01000057.1"/>
</dbReference>
<keyword evidence="2" id="KW-1185">Reference proteome</keyword>
<protein>
    <submittedName>
        <fullName evidence="1">Uncharacterized protein</fullName>
    </submittedName>
</protein>
<comment type="caution">
    <text evidence="1">The sequence shown here is derived from an EMBL/GenBank/DDBJ whole genome shotgun (WGS) entry which is preliminary data.</text>
</comment>
<name>A0A5S5ABG4_9FIRM</name>
<reference evidence="1 2" key="1">
    <citation type="submission" date="2019-07" db="EMBL/GenBank/DDBJ databases">
        <title>Genomic Encyclopedia of Type Strains, Phase I: the one thousand microbial genomes (KMG-I) project.</title>
        <authorList>
            <person name="Kyrpides N."/>
        </authorList>
    </citation>
    <scope>NUCLEOTIDE SEQUENCE [LARGE SCALE GENOMIC DNA]</scope>
    <source>
        <strain evidence="1 2">DSM 16647</strain>
    </source>
</reference>
<evidence type="ECO:0000313" key="1">
    <source>
        <dbReference type="EMBL" id="TYP46775.1"/>
    </source>
</evidence>
<organism evidence="1 2">
    <name type="scientific">Thermosediminibacter litoriperuensis</name>
    <dbReference type="NCBI Taxonomy" id="291989"/>
    <lineage>
        <taxon>Bacteria</taxon>
        <taxon>Bacillati</taxon>
        <taxon>Bacillota</taxon>
        <taxon>Clostridia</taxon>
        <taxon>Thermosediminibacterales</taxon>
        <taxon>Thermosediminibacteraceae</taxon>
        <taxon>Thermosediminibacter</taxon>
    </lineage>
</organism>